<sequence length="44" mass="4934">MLKKVARSQIETLSLEQLESLGEALLEFETIADLEAWLQGDRAS</sequence>
<dbReference type="Pfam" id="PF14261">
    <property type="entry name" value="DUF4351"/>
    <property type="match status" value="1"/>
</dbReference>
<accession>A0A8J8CN04</accession>
<name>A0A8J8CN04_9CYAN</name>
<dbReference type="Proteomes" id="UP000646053">
    <property type="component" value="Unassembled WGS sequence"/>
</dbReference>
<evidence type="ECO:0000313" key="3">
    <source>
        <dbReference type="Proteomes" id="UP000646053"/>
    </source>
</evidence>
<dbReference type="AlphaFoldDB" id="A0A8J8CN04"/>
<comment type="caution">
    <text evidence="2">The sequence shown here is derived from an EMBL/GenBank/DDBJ whole genome shotgun (WGS) entry which is preliminary data.</text>
</comment>
<evidence type="ECO:0000313" key="2">
    <source>
        <dbReference type="EMBL" id="NDJ17912.1"/>
    </source>
</evidence>
<reference evidence="2" key="1">
    <citation type="submission" date="2019-12" db="EMBL/GenBank/DDBJ databases">
        <title>High-Quality draft genome sequences of three cyanobacteria isolated from the limestone walls of the Old Cathedral of Coimbra.</title>
        <authorList>
            <person name="Tiago I."/>
            <person name="Soares F."/>
            <person name="Portugal A."/>
        </authorList>
    </citation>
    <scope>NUCLEOTIDE SEQUENCE</scope>
    <source>
        <strain evidence="2">A</strain>
    </source>
</reference>
<feature type="domain" description="DUF4351" evidence="1">
    <location>
        <begin position="7"/>
        <end position="38"/>
    </location>
</feature>
<dbReference type="EMBL" id="WVIE01000011">
    <property type="protein sequence ID" value="NDJ17912.1"/>
    <property type="molecule type" value="Genomic_DNA"/>
</dbReference>
<keyword evidence="3" id="KW-1185">Reference proteome</keyword>
<protein>
    <submittedName>
        <fullName evidence="2">DUF4351 domain-containing protein</fullName>
    </submittedName>
</protein>
<organism evidence="2 3">
    <name type="scientific">Myxacorys almedinensis A</name>
    <dbReference type="NCBI Taxonomy" id="2690445"/>
    <lineage>
        <taxon>Bacteria</taxon>
        <taxon>Bacillati</taxon>
        <taxon>Cyanobacteriota</taxon>
        <taxon>Cyanophyceae</taxon>
        <taxon>Leptolyngbyales</taxon>
        <taxon>Leptolyngbyaceae</taxon>
        <taxon>Myxacorys</taxon>
        <taxon>Myxacorys almedinensis</taxon>
    </lineage>
</organism>
<proteinExistence type="predicted"/>
<gene>
    <name evidence="2" type="ORF">GS601_11505</name>
</gene>
<dbReference type="InterPro" id="IPR025587">
    <property type="entry name" value="DUF4351"/>
</dbReference>
<evidence type="ECO:0000259" key="1">
    <source>
        <dbReference type="Pfam" id="PF14261"/>
    </source>
</evidence>